<dbReference type="EMBL" id="PQVF01000007">
    <property type="protein sequence ID" value="POY36399.1"/>
    <property type="molecule type" value="Genomic_DNA"/>
</dbReference>
<evidence type="ECO:0000313" key="3">
    <source>
        <dbReference type="Proteomes" id="UP000236893"/>
    </source>
</evidence>
<comment type="caution">
    <text evidence="2">The sequence shown here is derived from an EMBL/GenBank/DDBJ whole genome shotgun (WGS) entry which is preliminary data.</text>
</comment>
<keyword evidence="1" id="KW-0812">Transmembrane</keyword>
<keyword evidence="1" id="KW-0472">Membrane</keyword>
<accession>A0A2S5A270</accession>
<keyword evidence="1" id="KW-1133">Transmembrane helix</keyword>
<sequence>MKVFSKAVAFKCKRSRGFGIRKLSSVSYGGFAFRGQADRIFPIPVQPGRPIRLQAYRTGLNWPRFLTGILNDFALMMQLFIINGWLTDS</sequence>
<protein>
    <submittedName>
        <fullName evidence="2">Uncharacterized protein</fullName>
    </submittedName>
</protein>
<dbReference type="AlphaFoldDB" id="A0A2S5A270"/>
<proteinExistence type="predicted"/>
<dbReference type="Proteomes" id="UP000236893">
    <property type="component" value="Unassembled WGS sequence"/>
</dbReference>
<name>A0A2S5A270_9SPHI</name>
<evidence type="ECO:0000256" key="1">
    <source>
        <dbReference type="SAM" id="Phobius"/>
    </source>
</evidence>
<keyword evidence="3" id="KW-1185">Reference proteome</keyword>
<feature type="transmembrane region" description="Helical" evidence="1">
    <location>
        <begin position="65"/>
        <end position="86"/>
    </location>
</feature>
<reference evidence="2 3" key="1">
    <citation type="submission" date="2018-01" db="EMBL/GenBank/DDBJ databases">
        <authorList>
            <person name="Gaut B.S."/>
            <person name="Morton B.R."/>
            <person name="Clegg M.T."/>
            <person name="Duvall M.R."/>
        </authorList>
    </citation>
    <scope>NUCLEOTIDE SEQUENCE [LARGE SCALE GENOMIC DNA]</scope>
    <source>
        <strain evidence="2 3">HR-AV</strain>
    </source>
</reference>
<organism evidence="2 3">
    <name type="scientific">Solitalea longa</name>
    <dbReference type="NCBI Taxonomy" id="2079460"/>
    <lineage>
        <taxon>Bacteria</taxon>
        <taxon>Pseudomonadati</taxon>
        <taxon>Bacteroidota</taxon>
        <taxon>Sphingobacteriia</taxon>
        <taxon>Sphingobacteriales</taxon>
        <taxon>Sphingobacteriaceae</taxon>
        <taxon>Solitalea</taxon>
    </lineage>
</organism>
<gene>
    <name evidence="2" type="ORF">C3K47_11675</name>
</gene>
<evidence type="ECO:0000313" key="2">
    <source>
        <dbReference type="EMBL" id="POY36399.1"/>
    </source>
</evidence>